<dbReference type="AlphaFoldDB" id="A0A1F5YXK5"/>
<comment type="caution">
    <text evidence="2">The sequence shown here is derived from an EMBL/GenBank/DDBJ whole genome shotgun (WGS) entry which is preliminary data.</text>
</comment>
<evidence type="ECO:0000313" key="3">
    <source>
        <dbReference type="Proteomes" id="UP000178448"/>
    </source>
</evidence>
<organism evidence="2 3">
    <name type="scientific">Candidatus Gottesmanbacteria bacterium RBG_16_52_11</name>
    <dbReference type="NCBI Taxonomy" id="1798374"/>
    <lineage>
        <taxon>Bacteria</taxon>
        <taxon>Candidatus Gottesmaniibacteriota</taxon>
    </lineage>
</organism>
<keyword evidence="1" id="KW-1133">Transmembrane helix</keyword>
<proteinExistence type="predicted"/>
<feature type="transmembrane region" description="Helical" evidence="1">
    <location>
        <begin position="6"/>
        <end position="27"/>
    </location>
</feature>
<name>A0A1F5YXK5_9BACT</name>
<feature type="transmembrane region" description="Helical" evidence="1">
    <location>
        <begin position="39"/>
        <end position="56"/>
    </location>
</feature>
<sequence length="82" mass="8906">MVAGIILPSALLLAWTYLAVIVTRAMLRFRVAGSGSQAIWGATHVLVLCTVIAAGYGIVPRILVPGTITAVWFFRIIRKRQV</sequence>
<evidence type="ECO:0000313" key="2">
    <source>
        <dbReference type="EMBL" id="OGG04928.1"/>
    </source>
</evidence>
<keyword evidence="1" id="KW-0472">Membrane</keyword>
<dbReference type="EMBL" id="MFJD01000001">
    <property type="protein sequence ID" value="OGG04928.1"/>
    <property type="molecule type" value="Genomic_DNA"/>
</dbReference>
<keyword evidence="1" id="KW-0812">Transmembrane</keyword>
<gene>
    <name evidence="2" type="ORF">A2Z33_06550</name>
</gene>
<dbReference type="Proteomes" id="UP000178448">
    <property type="component" value="Unassembled WGS sequence"/>
</dbReference>
<protein>
    <submittedName>
        <fullName evidence="2">Uncharacterized protein</fullName>
    </submittedName>
</protein>
<evidence type="ECO:0000256" key="1">
    <source>
        <dbReference type="SAM" id="Phobius"/>
    </source>
</evidence>
<accession>A0A1F5YXK5</accession>
<reference evidence="2 3" key="1">
    <citation type="journal article" date="2016" name="Nat. Commun.">
        <title>Thousands of microbial genomes shed light on interconnected biogeochemical processes in an aquifer system.</title>
        <authorList>
            <person name="Anantharaman K."/>
            <person name="Brown C.T."/>
            <person name="Hug L.A."/>
            <person name="Sharon I."/>
            <person name="Castelle C.J."/>
            <person name="Probst A.J."/>
            <person name="Thomas B.C."/>
            <person name="Singh A."/>
            <person name="Wilkins M.J."/>
            <person name="Karaoz U."/>
            <person name="Brodie E.L."/>
            <person name="Williams K.H."/>
            <person name="Hubbard S.S."/>
            <person name="Banfield J.F."/>
        </authorList>
    </citation>
    <scope>NUCLEOTIDE SEQUENCE [LARGE SCALE GENOMIC DNA]</scope>
</reference>